<organism evidence="1 3">
    <name type="scientific">Sulfuracidifex tepidarius</name>
    <dbReference type="NCBI Taxonomy" id="1294262"/>
    <lineage>
        <taxon>Archaea</taxon>
        <taxon>Thermoproteota</taxon>
        <taxon>Thermoprotei</taxon>
        <taxon>Sulfolobales</taxon>
        <taxon>Sulfolobaceae</taxon>
        <taxon>Sulfuracidifex</taxon>
    </lineage>
</organism>
<dbReference type="AlphaFoldDB" id="A0A510DSK6"/>
<evidence type="ECO:0000313" key="3">
    <source>
        <dbReference type="Proteomes" id="UP000322983"/>
    </source>
</evidence>
<dbReference type="Proteomes" id="UP000325030">
    <property type="component" value="Chromosome"/>
</dbReference>
<dbReference type="Proteomes" id="UP000322983">
    <property type="component" value="Chromosome"/>
</dbReference>
<evidence type="ECO:0000313" key="1">
    <source>
        <dbReference type="EMBL" id="BBG23176.1"/>
    </source>
</evidence>
<gene>
    <name evidence="1" type="ORF">IC006_0460</name>
    <name evidence="2" type="ORF">IC007_0430</name>
</gene>
<keyword evidence="3" id="KW-1185">Reference proteome</keyword>
<evidence type="ECO:0000313" key="2">
    <source>
        <dbReference type="EMBL" id="BBG25925.1"/>
    </source>
</evidence>
<reference evidence="4" key="1">
    <citation type="submission" date="2018-09" db="EMBL/GenBank/DDBJ databases">
        <title>Complete Genome Sequencing of Sulfolobus sp. JCM 16834.</title>
        <authorList>
            <person name="Kato S."/>
            <person name="Itoh T."/>
            <person name="Ohkuma M."/>
        </authorList>
    </citation>
    <scope>NUCLEOTIDE SEQUENCE [LARGE SCALE GENOMIC DNA]</scope>
    <source>
        <strain evidence="4">IC-007</strain>
    </source>
</reference>
<accession>A0A510E0A5</accession>
<dbReference type="EMBL" id="AP018930">
    <property type="protein sequence ID" value="BBG25925.1"/>
    <property type="molecule type" value="Genomic_DNA"/>
</dbReference>
<proteinExistence type="predicted"/>
<accession>A0A510DSK6</accession>
<evidence type="ECO:0000313" key="4">
    <source>
        <dbReference type="Proteomes" id="UP000325030"/>
    </source>
</evidence>
<protein>
    <submittedName>
        <fullName evidence="1">Uncharacterized protein</fullName>
    </submittedName>
</protein>
<dbReference type="KEGG" id="step:IC006_0460"/>
<reference evidence="1 3" key="2">
    <citation type="journal article" date="2020" name="Int. J. Syst. Evol. Microbiol.">
        <title>Sulfuracidifex tepidarius gen. nov., sp. nov. and transfer of Sulfolobus metallicus Huber and Stetter 1992 to the genus Sulfuracidifex as Sulfuracidifex metallicus comb. nov.</title>
        <authorList>
            <person name="Itoh T."/>
            <person name="Miura T."/>
            <person name="Sakai H.D."/>
            <person name="Kato S."/>
            <person name="Ohkuma M."/>
            <person name="Takashina T."/>
        </authorList>
    </citation>
    <scope>NUCLEOTIDE SEQUENCE [LARGE SCALE GENOMIC DNA]</scope>
    <source>
        <strain evidence="1 3">IC-006</strain>
        <strain evidence="2">IC-007</strain>
    </source>
</reference>
<name>A0A510DSK6_9CREN</name>
<sequence length="44" mass="5164">MAKGTIFLLRAKKEDAEICLNVTKEIINLVRKIWGEKWCSEQKE</sequence>
<dbReference type="EMBL" id="AP018929">
    <property type="protein sequence ID" value="BBG23176.1"/>
    <property type="molecule type" value="Genomic_DNA"/>
</dbReference>